<proteinExistence type="inferred from homology"/>
<reference evidence="7" key="1">
    <citation type="journal article" date="2023" name="bioRxiv">
        <title>Scaffold-level genome assemblies of two parasitoid biocontrol wasps reveal the parthenogenesis mechanism and an associated novel virus.</title>
        <authorList>
            <person name="Inwood S."/>
            <person name="Skelly J."/>
            <person name="Guhlin J."/>
            <person name="Harrop T."/>
            <person name="Goldson S."/>
            <person name="Dearden P."/>
        </authorList>
    </citation>
    <scope>NUCLEOTIDE SEQUENCE</scope>
    <source>
        <strain evidence="7">Irish</strain>
        <tissue evidence="7">Whole body</tissue>
    </source>
</reference>
<dbReference type="AlphaFoldDB" id="A0AA39EY88"/>
<accession>A0AA39EY88</accession>
<name>A0AA39EY88_9HYME</name>
<feature type="signal peptide" evidence="6">
    <location>
        <begin position="1"/>
        <end position="18"/>
    </location>
</feature>
<organism evidence="7 8">
    <name type="scientific">Microctonus aethiopoides</name>
    <dbReference type="NCBI Taxonomy" id="144406"/>
    <lineage>
        <taxon>Eukaryota</taxon>
        <taxon>Metazoa</taxon>
        <taxon>Ecdysozoa</taxon>
        <taxon>Arthropoda</taxon>
        <taxon>Hexapoda</taxon>
        <taxon>Insecta</taxon>
        <taxon>Pterygota</taxon>
        <taxon>Neoptera</taxon>
        <taxon>Endopterygota</taxon>
        <taxon>Hymenoptera</taxon>
        <taxon>Apocrita</taxon>
        <taxon>Ichneumonoidea</taxon>
        <taxon>Braconidae</taxon>
        <taxon>Euphorinae</taxon>
        <taxon>Microctonus</taxon>
    </lineage>
</organism>
<sequence>MINFVLLISLNIFIRIHSLSVYPDHTKPCLPKDEWTEDCLKCFCTDERKVLCQRTYCASKLYLEIDTCDEGDAMVDGCHFCTCIDNYYVCEYNGCLEDSDEDED</sequence>
<keyword evidence="6" id="KW-0732">Signal</keyword>
<gene>
    <name evidence="7" type="ORF">PV328_010001</name>
</gene>
<dbReference type="InterPro" id="IPR036201">
    <property type="entry name" value="Pacifastin_dom_sf"/>
</dbReference>
<evidence type="ECO:0008006" key="9">
    <source>
        <dbReference type="Google" id="ProtNLM"/>
    </source>
</evidence>
<evidence type="ECO:0000256" key="3">
    <source>
        <dbReference type="ARBA" id="ARBA00022690"/>
    </source>
</evidence>
<keyword evidence="4" id="KW-0722">Serine protease inhibitor</keyword>
<evidence type="ECO:0000256" key="1">
    <source>
        <dbReference type="ARBA" id="ARBA00004613"/>
    </source>
</evidence>
<keyword evidence="2" id="KW-0964">Secreted</keyword>
<protein>
    <recommendedName>
        <fullName evidence="9">Pacifastin domain-containing protein</fullName>
    </recommendedName>
</protein>
<evidence type="ECO:0000256" key="2">
    <source>
        <dbReference type="ARBA" id="ARBA00022525"/>
    </source>
</evidence>
<evidence type="ECO:0000256" key="4">
    <source>
        <dbReference type="ARBA" id="ARBA00022900"/>
    </source>
</evidence>
<dbReference type="Proteomes" id="UP001168990">
    <property type="component" value="Unassembled WGS sequence"/>
</dbReference>
<comment type="similarity">
    <text evidence="5">Belongs to the protease inhibitor I19 family.</text>
</comment>
<dbReference type="GO" id="GO:0005576">
    <property type="term" value="C:extracellular region"/>
    <property type="evidence" value="ECO:0007669"/>
    <property type="project" value="UniProtKB-SubCell"/>
</dbReference>
<comment type="caution">
    <text evidence="7">The sequence shown here is derived from an EMBL/GenBank/DDBJ whole genome shotgun (WGS) entry which is preliminary data.</text>
</comment>
<evidence type="ECO:0000313" key="8">
    <source>
        <dbReference type="Proteomes" id="UP001168990"/>
    </source>
</evidence>
<reference evidence="7" key="2">
    <citation type="submission" date="2023-03" db="EMBL/GenBank/DDBJ databases">
        <authorList>
            <person name="Inwood S.N."/>
            <person name="Skelly J.G."/>
            <person name="Guhlin J."/>
            <person name="Harrop T.W.R."/>
            <person name="Goldson S.G."/>
            <person name="Dearden P.K."/>
        </authorList>
    </citation>
    <scope>NUCLEOTIDE SEQUENCE</scope>
    <source>
        <strain evidence="7">Irish</strain>
        <tissue evidence="7">Whole body</tissue>
    </source>
</reference>
<dbReference type="SUPFAM" id="SSF57283">
    <property type="entry name" value="PMP inhibitors"/>
    <property type="match status" value="1"/>
</dbReference>
<keyword evidence="8" id="KW-1185">Reference proteome</keyword>
<comment type="subcellular location">
    <subcellularLocation>
        <location evidence="1">Secreted</location>
    </subcellularLocation>
</comment>
<dbReference type="EMBL" id="JAQQBS010001424">
    <property type="protein sequence ID" value="KAK0159074.1"/>
    <property type="molecule type" value="Genomic_DNA"/>
</dbReference>
<feature type="chain" id="PRO_5041394343" description="Pacifastin domain-containing protein" evidence="6">
    <location>
        <begin position="19"/>
        <end position="104"/>
    </location>
</feature>
<evidence type="ECO:0000256" key="5">
    <source>
        <dbReference type="ARBA" id="ARBA00029459"/>
    </source>
</evidence>
<evidence type="ECO:0000256" key="6">
    <source>
        <dbReference type="SAM" id="SignalP"/>
    </source>
</evidence>
<keyword evidence="3" id="KW-0646">Protease inhibitor</keyword>
<dbReference type="GO" id="GO:0004867">
    <property type="term" value="F:serine-type endopeptidase inhibitor activity"/>
    <property type="evidence" value="ECO:0007669"/>
    <property type="project" value="UniProtKB-KW"/>
</dbReference>
<evidence type="ECO:0000313" key="7">
    <source>
        <dbReference type="EMBL" id="KAK0159074.1"/>
    </source>
</evidence>